<dbReference type="SMART" id="SM00184">
    <property type="entry name" value="RING"/>
    <property type="match status" value="1"/>
</dbReference>
<accession>A0A8J5LGN3</accession>
<feature type="domain" description="RING-type" evidence="11">
    <location>
        <begin position="110"/>
        <end position="152"/>
    </location>
</feature>
<keyword evidence="5" id="KW-0862">Zinc</keyword>
<dbReference type="Gene3D" id="3.30.40.10">
    <property type="entry name" value="Zinc/RING finger domain, C3HC4 (zinc finger)"/>
    <property type="match status" value="1"/>
</dbReference>
<evidence type="ECO:0000256" key="4">
    <source>
        <dbReference type="ARBA" id="ARBA00022771"/>
    </source>
</evidence>
<organism evidence="12 13">
    <name type="scientific">Zingiber officinale</name>
    <name type="common">Ginger</name>
    <name type="synonym">Amomum zingiber</name>
    <dbReference type="NCBI Taxonomy" id="94328"/>
    <lineage>
        <taxon>Eukaryota</taxon>
        <taxon>Viridiplantae</taxon>
        <taxon>Streptophyta</taxon>
        <taxon>Embryophyta</taxon>
        <taxon>Tracheophyta</taxon>
        <taxon>Spermatophyta</taxon>
        <taxon>Magnoliopsida</taxon>
        <taxon>Liliopsida</taxon>
        <taxon>Zingiberales</taxon>
        <taxon>Zingiberaceae</taxon>
        <taxon>Zingiber</taxon>
    </lineage>
</organism>
<gene>
    <name evidence="12" type="ORF">ZIOFF_020495</name>
</gene>
<keyword evidence="13" id="KW-1185">Reference proteome</keyword>
<evidence type="ECO:0000256" key="6">
    <source>
        <dbReference type="ARBA" id="ARBA00022989"/>
    </source>
</evidence>
<evidence type="ECO:0000259" key="11">
    <source>
        <dbReference type="PROSITE" id="PS50089"/>
    </source>
</evidence>
<feature type="region of interest" description="Disordered" evidence="9">
    <location>
        <begin position="163"/>
        <end position="184"/>
    </location>
</feature>
<keyword evidence="2 10" id="KW-0812">Transmembrane</keyword>
<dbReference type="InterPro" id="IPR013083">
    <property type="entry name" value="Znf_RING/FYVE/PHD"/>
</dbReference>
<comment type="caution">
    <text evidence="12">The sequence shown here is derived from an EMBL/GenBank/DDBJ whole genome shotgun (WGS) entry which is preliminary data.</text>
</comment>
<keyword evidence="6 10" id="KW-1133">Transmembrane helix</keyword>
<dbReference type="PANTHER" id="PTHR46539:SF29">
    <property type="entry name" value="(WILD MALAYSIAN BANANA) HYPOTHETICAL PROTEIN"/>
    <property type="match status" value="1"/>
</dbReference>
<dbReference type="AlphaFoldDB" id="A0A8J5LGN3"/>
<evidence type="ECO:0000256" key="8">
    <source>
        <dbReference type="PROSITE-ProRule" id="PRU00175"/>
    </source>
</evidence>
<dbReference type="SUPFAM" id="SSF57850">
    <property type="entry name" value="RING/U-box"/>
    <property type="match status" value="1"/>
</dbReference>
<name>A0A8J5LGN3_ZINOF</name>
<proteinExistence type="predicted"/>
<dbReference type="PROSITE" id="PS50089">
    <property type="entry name" value="ZF_RING_2"/>
    <property type="match status" value="1"/>
</dbReference>
<protein>
    <recommendedName>
        <fullName evidence="11">RING-type domain-containing protein</fullName>
    </recommendedName>
</protein>
<keyword evidence="7 10" id="KW-0472">Membrane</keyword>
<evidence type="ECO:0000256" key="9">
    <source>
        <dbReference type="SAM" id="MobiDB-lite"/>
    </source>
</evidence>
<dbReference type="GO" id="GO:0008270">
    <property type="term" value="F:zinc ion binding"/>
    <property type="evidence" value="ECO:0007669"/>
    <property type="project" value="UniProtKB-KW"/>
</dbReference>
<reference evidence="12 13" key="1">
    <citation type="submission" date="2020-08" db="EMBL/GenBank/DDBJ databases">
        <title>Plant Genome Project.</title>
        <authorList>
            <person name="Zhang R.-G."/>
        </authorList>
    </citation>
    <scope>NUCLEOTIDE SEQUENCE [LARGE SCALE GENOMIC DNA]</scope>
    <source>
        <tissue evidence="12">Rhizome</tissue>
    </source>
</reference>
<dbReference type="GO" id="GO:0016020">
    <property type="term" value="C:membrane"/>
    <property type="evidence" value="ECO:0007669"/>
    <property type="project" value="UniProtKB-SubCell"/>
</dbReference>
<keyword evidence="4 8" id="KW-0863">Zinc-finger</keyword>
<dbReference type="Proteomes" id="UP000734854">
    <property type="component" value="Unassembled WGS sequence"/>
</dbReference>
<evidence type="ECO:0000313" key="13">
    <source>
        <dbReference type="Proteomes" id="UP000734854"/>
    </source>
</evidence>
<sequence length="184" mass="19854">MAMQLIVCTATMSTDAEQQHRDEIMSISVFFAIGILLLVAVCVICSKHHPRIAIPPVVPRRDPQQHHDIPLTLHAGLTKVEIALIPTFTYKSPTTAMNSSGSPAAVVPNCAVCLSPVADGEMVRQLLACNHLFHVECVDMWLFSNPTCPLCRTNAKAPAADLPEKAEDTLPSPVLIQNSPSLAV</sequence>
<dbReference type="Pfam" id="PF13639">
    <property type="entry name" value="zf-RING_2"/>
    <property type="match status" value="1"/>
</dbReference>
<evidence type="ECO:0000256" key="7">
    <source>
        <dbReference type="ARBA" id="ARBA00023136"/>
    </source>
</evidence>
<dbReference type="PANTHER" id="PTHR46539">
    <property type="entry name" value="E3 UBIQUITIN-PROTEIN LIGASE ATL42"/>
    <property type="match status" value="1"/>
</dbReference>
<evidence type="ECO:0000313" key="12">
    <source>
        <dbReference type="EMBL" id="KAG6517115.1"/>
    </source>
</evidence>
<keyword evidence="3" id="KW-0479">Metal-binding</keyword>
<dbReference type="CDD" id="cd16461">
    <property type="entry name" value="RING-H2_EL5-like"/>
    <property type="match status" value="1"/>
</dbReference>
<evidence type="ECO:0000256" key="3">
    <source>
        <dbReference type="ARBA" id="ARBA00022723"/>
    </source>
</evidence>
<evidence type="ECO:0000256" key="1">
    <source>
        <dbReference type="ARBA" id="ARBA00004370"/>
    </source>
</evidence>
<evidence type="ECO:0000256" key="5">
    <source>
        <dbReference type="ARBA" id="ARBA00022833"/>
    </source>
</evidence>
<feature type="compositionally biased region" description="Polar residues" evidence="9">
    <location>
        <begin position="175"/>
        <end position="184"/>
    </location>
</feature>
<evidence type="ECO:0000256" key="2">
    <source>
        <dbReference type="ARBA" id="ARBA00022692"/>
    </source>
</evidence>
<evidence type="ECO:0000256" key="10">
    <source>
        <dbReference type="SAM" id="Phobius"/>
    </source>
</evidence>
<dbReference type="InterPro" id="IPR001841">
    <property type="entry name" value="Znf_RING"/>
</dbReference>
<comment type="subcellular location">
    <subcellularLocation>
        <location evidence="1">Membrane</location>
    </subcellularLocation>
</comment>
<feature type="transmembrane region" description="Helical" evidence="10">
    <location>
        <begin position="26"/>
        <end position="45"/>
    </location>
</feature>
<dbReference type="EMBL" id="JACMSC010000006">
    <property type="protein sequence ID" value="KAG6517115.1"/>
    <property type="molecule type" value="Genomic_DNA"/>
</dbReference>